<feature type="signal peptide" evidence="1">
    <location>
        <begin position="1"/>
        <end position="18"/>
    </location>
</feature>
<dbReference type="OrthoDB" id="1912370at2"/>
<sequence length="131" mass="14997">MRWLLFLFLAVLAGCASNSPEKVVETDAVPDRHEEVTNVDKLDAFMDDVEKGVSSEVRVVQRTTEGAPLYTTLNYDGNNISYERDTRRDRYAAGEITNRTCESIRKEKDTYLMNCGFDRAVEVYRETAEKD</sequence>
<gene>
    <name evidence="2" type="ORF">HLI_10345</name>
</gene>
<keyword evidence="1" id="KW-0732">Signal</keyword>
<dbReference type="PROSITE" id="PS51257">
    <property type="entry name" value="PROKAR_LIPOPROTEIN"/>
    <property type="match status" value="1"/>
</dbReference>
<reference evidence="2 3" key="1">
    <citation type="submission" date="2018-01" db="EMBL/GenBank/DDBJ databases">
        <title>The whole genome sequencing and assembly of Halobacillus litoralis ERB031 strain.</title>
        <authorList>
            <person name="Lee S.-J."/>
            <person name="Park M.-K."/>
            <person name="Kim J.-Y."/>
            <person name="Lee Y.-J."/>
            <person name="Yi H."/>
            <person name="Bahn Y.-S."/>
            <person name="Kim J.F."/>
            <person name="Lee D.-W."/>
        </authorList>
    </citation>
    <scope>NUCLEOTIDE SEQUENCE [LARGE SCALE GENOMIC DNA]</scope>
    <source>
        <strain evidence="2 3">ERB 031</strain>
    </source>
</reference>
<dbReference type="Proteomes" id="UP000287756">
    <property type="component" value="Chromosome"/>
</dbReference>
<dbReference type="EMBL" id="CP026118">
    <property type="protein sequence ID" value="QAS52589.1"/>
    <property type="molecule type" value="Genomic_DNA"/>
</dbReference>
<evidence type="ECO:0008006" key="4">
    <source>
        <dbReference type="Google" id="ProtNLM"/>
    </source>
</evidence>
<proteinExistence type="predicted"/>
<feature type="chain" id="PRO_5038512812" description="DUF4362 domain-containing protein" evidence="1">
    <location>
        <begin position="19"/>
        <end position="131"/>
    </location>
</feature>
<organism evidence="2 3">
    <name type="scientific">Halobacillus litoralis</name>
    <dbReference type="NCBI Taxonomy" id="45668"/>
    <lineage>
        <taxon>Bacteria</taxon>
        <taxon>Bacillati</taxon>
        <taxon>Bacillota</taxon>
        <taxon>Bacilli</taxon>
        <taxon>Bacillales</taxon>
        <taxon>Bacillaceae</taxon>
        <taxon>Halobacillus</taxon>
    </lineage>
</organism>
<dbReference type="RefSeq" id="WP_128524877.1">
    <property type="nucleotide sequence ID" value="NZ_CANLVY010000009.1"/>
</dbReference>
<evidence type="ECO:0000313" key="3">
    <source>
        <dbReference type="Proteomes" id="UP000287756"/>
    </source>
</evidence>
<name>A0A410MCZ2_9BACI</name>
<evidence type="ECO:0000256" key="1">
    <source>
        <dbReference type="SAM" id="SignalP"/>
    </source>
</evidence>
<dbReference type="AlphaFoldDB" id="A0A410MCZ2"/>
<accession>A0A410MCZ2</accession>
<protein>
    <recommendedName>
        <fullName evidence="4">DUF4362 domain-containing protein</fullName>
    </recommendedName>
</protein>
<dbReference type="KEGG" id="hli:HLI_10345"/>
<dbReference type="InterPro" id="IPR025372">
    <property type="entry name" value="DUF4362"/>
</dbReference>
<evidence type="ECO:0000313" key="2">
    <source>
        <dbReference type="EMBL" id="QAS52589.1"/>
    </source>
</evidence>
<dbReference type="Pfam" id="PF14275">
    <property type="entry name" value="DUF4362"/>
    <property type="match status" value="1"/>
</dbReference>